<dbReference type="EMBL" id="JBAMMX010000005">
    <property type="protein sequence ID" value="KAK6940009.1"/>
    <property type="molecule type" value="Genomic_DNA"/>
</dbReference>
<feature type="region of interest" description="Disordered" evidence="1">
    <location>
        <begin position="85"/>
        <end position="108"/>
    </location>
</feature>
<name>A0AAN8VYG7_9MAGN</name>
<protein>
    <submittedName>
        <fullName evidence="2">Uncharacterized protein</fullName>
    </submittedName>
</protein>
<comment type="caution">
    <text evidence="2">The sequence shown here is derived from an EMBL/GenBank/DDBJ whole genome shotgun (WGS) entry which is preliminary data.</text>
</comment>
<gene>
    <name evidence="2" type="ORF">RJ641_029540</name>
</gene>
<sequence>MEAKMENKRERPRSFDETLMIVVGRPERALGLTRKFSIIPSLDIEQETGKMKILERTNYEVPQKMLMRNSKSLSPRFLVNIDELTNNADQNPSEEDSTLLDPSKYEHEEDHEQSIWRNMQIQPTLPISLKAININ</sequence>
<accession>A0AAN8VYG7</accession>
<dbReference type="Proteomes" id="UP001370490">
    <property type="component" value="Unassembled WGS sequence"/>
</dbReference>
<evidence type="ECO:0000256" key="1">
    <source>
        <dbReference type="SAM" id="MobiDB-lite"/>
    </source>
</evidence>
<keyword evidence="3" id="KW-1185">Reference proteome</keyword>
<evidence type="ECO:0000313" key="3">
    <source>
        <dbReference type="Proteomes" id="UP001370490"/>
    </source>
</evidence>
<reference evidence="2 3" key="1">
    <citation type="submission" date="2023-12" db="EMBL/GenBank/DDBJ databases">
        <title>A high-quality genome assembly for Dillenia turbinata (Dilleniales).</title>
        <authorList>
            <person name="Chanderbali A."/>
        </authorList>
    </citation>
    <scope>NUCLEOTIDE SEQUENCE [LARGE SCALE GENOMIC DNA]</scope>
    <source>
        <strain evidence="2">LSX21</strain>
        <tissue evidence="2">Leaf</tissue>
    </source>
</reference>
<organism evidence="2 3">
    <name type="scientific">Dillenia turbinata</name>
    <dbReference type="NCBI Taxonomy" id="194707"/>
    <lineage>
        <taxon>Eukaryota</taxon>
        <taxon>Viridiplantae</taxon>
        <taxon>Streptophyta</taxon>
        <taxon>Embryophyta</taxon>
        <taxon>Tracheophyta</taxon>
        <taxon>Spermatophyta</taxon>
        <taxon>Magnoliopsida</taxon>
        <taxon>eudicotyledons</taxon>
        <taxon>Gunneridae</taxon>
        <taxon>Pentapetalae</taxon>
        <taxon>Dilleniales</taxon>
        <taxon>Dilleniaceae</taxon>
        <taxon>Dillenia</taxon>
    </lineage>
</organism>
<proteinExistence type="predicted"/>
<dbReference type="AlphaFoldDB" id="A0AAN8VYG7"/>
<evidence type="ECO:0000313" key="2">
    <source>
        <dbReference type="EMBL" id="KAK6940009.1"/>
    </source>
</evidence>